<dbReference type="RefSeq" id="WP_132604039.1">
    <property type="nucleotide sequence ID" value="NZ_SMKO01000181.1"/>
</dbReference>
<feature type="domain" description="Resuscitation-promoting factor core lysozyme-like" evidence="4">
    <location>
        <begin position="221"/>
        <end position="296"/>
    </location>
</feature>
<dbReference type="InterPro" id="IPR007137">
    <property type="entry name" value="DUF348"/>
</dbReference>
<organism evidence="5 6">
    <name type="scientific">Nonomuraea deserti</name>
    <dbReference type="NCBI Taxonomy" id="1848322"/>
    <lineage>
        <taxon>Bacteria</taxon>
        <taxon>Bacillati</taxon>
        <taxon>Actinomycetota</taxon>
        <taxon>Actinomycetes</taxon>
        <taxon>Streptosporangiales</taxon>
        <taxon>Streptosporangiaceae</taxon>
        <taxon>Nonomuraea</taxon>
    </lineage>
</organism>
<evidence type="ECO:0000313" key="6">
    <source>
        <dbReference type="Proteomes" id="UP000295258"/>
    </source>
</evidence>
<keyword evidence="6" id="KW-1185">Reference proteome</keyword>
<feature type="domain" description="DUF348" evidence="3">
    <location>
        <begin position="43"/>
        <end position="82"/>
    </location>
</feature>
<evidence type="ECO:0000259" key="3">
    <source>
        <dbReference type="Pfam" id="PF03990"/>
    </source>
</evidence>
<dbReference type="Pfam" id="PF06737">
    <property type="entry name" value="Transglycosylas"/>
    <property type="match status" value="1"/>
</dbReference>
<proteinExistence type="inferred from homology"/>
<evidence type="ECO:0000259" key="4">
    <source>
        <dbReference type="Pfam" id="PF06737"/>
    </source>
</evidence>
<evidence type="ECO:0000256" key="2">
    <source>
        <dbReference type="ARBA" id="ARBA00022801"/>
    </source>
</evidence>
<dbReference type="CDD" id="cd13925">
    <property type="entry name" value="RPF"/>
    <property type="match status" value="1"/>
</dbReference>
<protein>
    <submittedName>
        <fullName evidence="5">DUF348 domain-containing protein</fullName>
    </submittedName>
</protein>
<dbReference type="InterPro" id="IPR010618">
    <property type="entry name" value="RPF"/>
</dbReference>
<dbReference type="GO" id="GO:0016787">
    <property type="term" value="F:hydrolase activity"/>
    <property type="evidence" value="ECO:0007669"/>
    <property type="project" value="UniProtKB-KW"/>
</dbReference>
<comment type="similarity">
    <text evidence="1">Belongs to the transglycosylase family. Rpf subfamily.</text>
</comment>
<dbReference type="AlphaFoldDB" id="A0A4R4UUM0"/>
<feature type="domain" description="DUF348" evidence="3">
    <location>
        <begin position="101"/>
        <end position="128"/>
    </location>
</feature>
<dbReference type="SUPFAM" id="SSF53955">
    <property type="entry name" value="Lysozyme-like"/>
    <property type="match status" value="1"/>
</dbReference>
<accession>A0A4R4UUM0</accession>
<name>A0A4R4UUM0_9ACTN</name>
<dbReference type="Proteomes" id="UP000295258">
    <property type="component" value="Unassembled WGS sequence"/>
</dbReference>
<dbReference type="EMBL" id="SMKO01000181">
    <property type="protein sequence ID" value="TDC94196.1"/>
    <property type="molecule type" value="Genomic_DNA"/>
</dbReference>
<feature type="domain" description="DUF348" evidence="3">
    <location>
        <begin position="157"/>
        <end position="196"/>
    </location>
</feature>
<gene>
    <name evidence="5" type="ORF">E1292_40240</name>
</gene>
<sequence length="302" mass="32625">MRGKRRAPRPPIPWRSPWTPVVCLAGAVALGTLVAASLLVKEVFVVVDGEQAAVRGFARTVEEVLTDAGITVGAGDVVRPAAREHVADGTVIEVRRARPLTVTVDGRTSTHLVTATNVADALTELDIEAARGTLSAPPGHAVPLAGMSLTVHTRREVHVVAGNRRLTLRTTARTVRQVLKQRHIAPRPGYLVTPPLGSFPEDGTVITLTPQHIEPVKPAVTRLDWAALADCVAHGDPLAYNPDGPHYGLYQFSMRVWEAVGGIGLPSSWPAEEQTYRAQLLYQQVDGDWESQWPGCGDRLVR</sequence>
<dbReference type="InterPro" id="IPR023346">
    <property type="entry name" value="Lysozyme-like_dom_sf"/>
</dbReference>
<dbReference type="Gene3D" id="1.10.530.10">
    <property type="match status" value="1"/>
</dbReference>
<keyword evidence="2" id="KW-0378">Hydrolase</keyword>
<evidence type="ECO:0000256" key="1">
    <source>
        <dbReference type="ARBA" id="ARBA00010830"/>
    </source>
</evidence>
<comment type="caution">
    <text evidence="5">The sequence shown here is derived from an EMBL/GenBank/DDBJ whole genome shotgun (WGS) entry which is preliminary data.</text>
</comment>
<evidence type="ECO:0000313" key="5">
    <source>
        <dbReference type="EMBL" id="TDC94196.1"/>
    </source>
</evidence>
<reference evidence="5 6" key="1">
    <citation type="submission" date="2019-03" db="EMBL/GenBank/DDBJ databases">
        <title>Draft genome sequences of novel Actinobacteria.</title>
        <authorList>
            <person name="Sahin N."/>
            <person name="Ay H."/>
            <person name="Saygin H."/>
        </authorList>
    </citation>
    <scope>NUCLEOTIDE SEQUENCE [LARGE SCALE GENOMIC DNA]</scope>
    <source>
        <strain evidence="5 6">KC310</strain>
    </source>
</reference>
<dbReference type="Pfam" id="PF03990">
    <property type="entry name" value="DUF348"/>
    <property type="match status" value="3"/>
</dbReference>